<organism evidence="1">
    <name type="scientific">hydrocarbon metagenome</name>
    <dbReference type="NCBI Taxonomy" id="938273"/>
    <lineage>
        <taxon>unclassified sequences</taxon>
        <taxon>metagenomes</taxon>
        <taxon>ecological metagenomes</taxon>
    </lineage>
</organism>
<accession>A0A0W8F5L7</accession>
<proteinExistence type="predicted"/>
<name>A0A0W8F5L7_9ZZZZ</name>
<sequence>MYSLSFSLSFSSLSSSIAVEELFLFGRVVLSFPGGLDHRKEIFGKGSSRVFGDL</sequence>
<dbReference type="AlphaFoldDB" id="A0A0W8F5L7"/>
<protein>
    <submittedName>
        <fullName evidence="1">Uncharacterized protein</fullName>
    </submittedName>
</protein>
<evidence type="ECO:0000313" key="1">
    <source>
        <dbReference type="EMBL" id="KUG16200.1"/>
    </source>
</evidence>
<dbReference type="EMBL" id="LNQE01001509">
    <property type="protein sequence ID" value="KUG16200.1"/>
    <property type="molecule type" value="Genomic_DNA"/>
</dbReference>
<reference evidence="1" key="1">
    <citation type="journal article" date="2015" name="Proc. Natl. Acad. Sci. U.S.A.">
        <title>Networks of energetic and metabolic interactions define dynamics in microbial communities.</title>
        <authorList>
            <person name="Embree M."/>
            <person name="Liu J.K."/>
            <person name="Al-Bassam M.M."/>
            <person name="Zengler K."/>
        </authorList>
    </citation>
    <scope>NUCLEOTIDE SEQUENCE</scope>
</reference>
<comment type="caution">
    <text evidence="1">The sequence shown here is derived from an EMBL/GenBank/DDBJ whole genome shotgun (WGS) entry which is preliminary data.</text>
</comment>
<gene>
    <name evidence="1" type="ORF">ASZ90_014122</name>
</gene>